<keyword evidence="2 5" id="KW-1133">Transmembrane helix</keyword>
<name>A0A2S7K3E4_9PROT</name>
<dbReference type="Proteomes" id="UP000239504">
    <property type="component" value="Unassembled WGS sequence"/>
</dbReference>
<dbReference type="InterPro" id="IPR020846">
    <property type="entry name" value="MFS_dom"/>
</dbReference>
<feature type="transmembrane region" description="Helical" evidence="5">
    <location>
        <begin position="113"/>
        <end position="135"/>
    </location>
</feature>
<evidence type="ECO:0000256" key="1">
    <source>
        <dbReference type="ARBA" id="ARBA00022692"/>
    </source>
</evidence>
<feature type="transmembrane region" description="Helical" evidence="5">
    <location>
        <begin position="147"/>
        <end position="166"/>
    </location>
</feature>
<evidence type="ECO:0000256" key="5">
    <source>
        <dbReference type="SAM" id="Phobius"/>
    </source>
</evidence>
<feature type="transmembrane region" description="Helical" evidence="5">
    <location>
        <begin position="85"/>
        <end position="107"/>
    </location>
</feature>
<keyword evidence="3 5" id="KW-0472">Membrane</keyword>
<comment type="caution">
    <text evidence="7">The sequence shown here is derived from an EMBL/GenBank/DDBJ whole genome shotgun (WGS) entry which is preliminary data.</text>
</comment>
<evidence type="ECO:0000313" key="7">
    <source>
        <dbReference type="EMBL" id="PQA87023.1"/>
    </source>
</evidence>
<evidence type="ECO:0000256" key="2">
    <source>
        <dbReference type="ARBA" id="ARBA00022989"/>
    </source>
</evidence>
<proteinExistence type="predicted"/>
<reference evidence="7 8" key="1">
    <citation type="submission" date="2017-12" db="EMBL/GenBank/DDBJ databases">
        <authorList>
            <person name="Hurst M.R.H."/>
        </authorList>
    </citation>
    <scope>NUCLEOTIDE SEQUENCE [LARGE SCALE GENOMIC DNA]</scope>
    <source>
        <strain evidence="7 8">SY-3-19</strain>
    </source>
</reference>
<dbReference type="EMBL" id="PJCH01000010">
    <property type="protein sequence ID" value="PQA87023.1"/>
    <property type="molecule type" value="Genomic_DNA"/>
</dbReference>
<feature type="transmembrane region" description="Helical" evidence="5">
    <location>
        <begin position="374"/>
        <end position="402"/>
    </location>
</feature>
<protein>
    <recommendedName>
        <fullName evidence="6">Major facilitator superfamily (MFS) profile domain-containing protein</fullName>
    </recommendedName>
</protein>
<dbReference type="PANTHER" id="PTHR11360">
    <property type="entry name" value="MONOCARBOXYLATE TRANSPORTER"/>
    <property type="match status" value="1"/>
</dbReference>
<dbReference type="Gene3D" id="1.20.1250.20">
    <property type="entry name" value="MFS general substrate transporter like domains"/>
    <property type="match status" value="2"/>
</dbReference>
<dbReference type="RefSeq" id="WP_104830581.1">
    <property type="nucleotide sequence ID" value="NZ_PJCH01000010.1"/>
</dbReference>
<dbReference type="Pfam" id="PF07690">
    <property type="entry name" value="MFS_1"/>
    <property type="match status" value="1"/>
</dbReference>
<feature type="transmembrane region" description="Helical" evidence="5">
    <location>
        <begin position="321"/>
        <end position="339"/>
    </location>
</feature>
<feature type="domain" description="Major facilitator superfamily (MFS) profile" evidence="6">
    <location>
        <begin position="22"/>
        <end position="437"/>
    </location>
</feature>
<evidence type="ECO:0000313" key="8">
    <source>
        <dbReference type="Proteomes" id="UP000239504"/>
    </source>
</evidence>
<dbReference type="SUPFAM" id="SSF103473">
    <property type="entry name" value="MFS general substrate transporter"/>
    <property type="match status" value="1"/>
</dbReference>
<dbReference type="OrthoDB" id="9796632at2"/>
<dbReference type="PROSITE" id="PS50850">
    <property type="entry name" value="MFS"/>
    <property type="match status" value="1"/>
</dbReference>
<dbReference type="PANTHER" id="PTHR11360:SF284">
    <property type="entry name" value="EG:103B4.3 PROTEIN-RELATED"/>
    <property type="match status" value="1"/>
</dbReference>
<dbReference type="InterPro" id="IPR011701">
    <property type="entry name" value="MFS"/>
</dbReference>
<feature type="transmembrane region" description="Helical" evidence="5">
    <location>
        <begin position="256"/>
        <end position="273"/>
    </location>
</feature>
<feature type="transmembrane region" description="Helical" evidence="5">
    <location>
        <begin position="60"/>
        <end position="78"/>
    </location>
</feature>
<feature type="compositionally biased region" description="Low complexity" evidence="4">
    <location>
        <begin position="208"/>
        <end position="224"/>
    </location>
</feature>
<feature type="transmembrane region" description="Helical" evidence="5">
    <location>
        <begin position="22"/>
        <end position="48"/>
    </location>
</feature>
<dbReference type="AlphaFoldDB" id="A0A2S7K3E4"/>
<evidence type="ECO:0000256" key="4">
    <source>
        <dbReference type="SAM" id="MobiDB-lite"/>
    </source>
</evidence>
<dbReference type="InterPro" id="IPR036259">
    <property type="entry name" value="MFS_trans_sf"/>
</dbReference>
<keyword evidence="1 5" id="KW-0812">Transmembrane</keyword>
<dbReference type="GO" id="GO:0022857">
    <property type="term" value="F:transmembrane transporter activity"/>
    <property type="evidence" value="ECO:0007669"/>
    <property type="project" value="InterPro"/>
</dbReference>
<accession>A0A2S7K3E4</accession>
<evidence type="ECO:0000259" key="6">
    <source>
        <dbReference type="PROSITE" id="PS50850"/>
    </source>
</evidence>
<keyword evidence="8" id="KW-1185">Reference proteome</keyword>
<gene>
    <name evidence="7" type="ORF">CW354_13300</name>
</gene>
<dbReference type="CDD" id="cd17355">
    <property type="entry name" value="MFS_YcxA_like"/>
    <property type="match status" value="1"/>
</dbReference>
<evidence type="ECO:0000256" key="3">
    <source>
        <dbReference type="ARBA" id="ARBA00023136"/>
    </source>
</evidence>
<sequence>MTADVQTPAEEESDFSIRKMKIAFAILVGTLFGSSILPFMAIAFLTLPMTEEFGWSRTEFSGGLTSMMLVGSISAPILGRLVDKIGVRVMIIGGTVLVGLITMALSLQDGSLWQFYAGFGVLGLAGTTAIGYSKVIGALFNKHRGKALAIFGIESSIGGAFAPPIIQGLISNYGWRGMFVGLGLIMLAVVPILFVWLKEPEAPKPPKSEAAPADAAARNTAQAAPHEEAPTSASAGAPAYEPPGLTAGEALRTRDFWLILIASFLALIPAMGLNPHLIPYIVSRGISVETASWVLSFSQLAMAAGAIVGGFLLDRFETAKVAAPFSLLTAIGLTLYLLLVSGTAGVALLFFAAGLIGFAGGAKRPMGTLFQLRFFGLKAFATLVGIQAPFQAFCMGVAPLLVGMYYDKYGRYEPVFVFMAFLMVITIGLYLALGRYRFAKDLTPKGAGDGPAESQTPVGAMADASAAMKQEGA</sequence>
<feature type="transmembrane region" description="Helical" evidence="5">
    <location>
        <begin position="178"/>
        <end position="197"/>
    </location>
</feature>
<dbReference type="InterPro" id="IPR050327">
    <property type="entry name" value="Proton-linked_MCT"/>
</dbReference>
<feature type="transmembrane region" description="Helical" evidence="5">
    <location>
        <begin position="414"/>
        <end position="433"/>
    </location>
</feature>
<feature type="transmembrane region" description="Helical" evidence="5">
    <location>
        <begin position="345"/>
        <end position="362"/>
    </location>
</feature>
<feature type="region of interest" description="Disordered" evidence="4">
    <location>
        <begin position="203"/>
        <end position="238"/>
    </location>
</feature>
<organism evidence="7 8">
    <name type="scientific">Hyphococcus luteus</name>
    <dbReference type="NCBI Taxonomy" id="2058213"/>
    <lineage>
        <taxon>Bacteria</taxon>
        <taxon>Pseudomonadati</taxon>
        <taxon>Pseudomonadota</taxon>
        <taxon>Alphaproteobacteria</taxon>
        <taxon>Parvularculales</taxon>
        <taxon>Parvularculaceae</taxon>
        <taxon>Hyphococcus</taxon>
    </lineage>
</organism>
<feature type="transmembrane region" description="Helical" evidence="5">
    <location>
        <begin position="293"/>
        <end position="314"/>
    </location>
</feature>